<dbReference type="Proteomes" id="UP000292884">
    <property type="component" value="Unassembled WGS sequence"/>
</dbReference>
<dbReference type="EMBL" id="SJSK01000006">
    <property type="protein sequence ID" value="TCC88010.1"/>
    <property type="molecule type" value="Genomic_DNA"/>
</dbReference>
<dbReference type="PROSITE" id="PS51257">
    <property type="entry name" value="PROKAR_LIPOPROTEIN"/>
    <property type="match status" value="1"/>
</dbReference>
<accession>A0A4R0MMR3</accession>
<reference evidence="1 2" key="1">
    <citation type="submission" date="2019-02" db="EMBL/GenBank/DDBJ databases">
        <title>Pedobacter sp. RP-1-13 sp. nov., isolated from Arctic soil.</title>
        <authorList>
            <person name="Dahal R.H."/>
        </authorList>
    </citation>
    <scope>NUCLEOTIDE SEQUENCE [LARGE SCALE GENOMIC DNA]</scope>
    <source>
        <strain evidence="1 2">RP-1-13</strain>
    </source>
</reference>
<dbReference type="OrthoDB" id="628330at2"/>
<protein>
    <submittedName>
        <fullName evidence="1">DUF5007 domain-containing protein</fullName>
    </submittedName>
</protein>
<dbReference type="RefSeq" id="WP_131554974.1">
    <property type="nucleotide sequence ID" value="NZ_SJSK01000006.1"/>
</dbReference>
<evidence type="ECO:0000313" key="2">
    <source>
        <dbReference type="Proteomes" id="UP000292884"/>
    </source>
</evidence>
<organism evidence="1 2">
    <name type="scientific">Pedobacter frigiditerrae</name>
    <dbReference type="NCBI Taxonomy" id="2530452"/>
    <lineage>
        <taxon>Bacteria</taxon>
        <taxon>Pseudomonadati</taxon>
        <taxon>Bacteroidota</taxon>
        <taxon>Sphingobacteriia</taxon>
        <taxon>Sphingobacteriales</taxon>
        <taxon>Sphingobacteriaceae</taxon>
        <taxon>Pedobacter</taxon>
    </lineage>
</organism>
<dbReference type="AlphaFoldDB" id="A0A4R0MMR3"/>
<gene>
    <name evidence="1" type="ORF">EZ428_19990</name>
</gene>
<proteinExistence type="predicted"/>
<evidence type="ECO:0000313" key="1">
    <source>
        <dbReference type="EMBL" id="TCC88010.1"/>
    </source>
</evidence>
<keyword evidence="2" id="KW-1185">Reference proteome</keyword>
<name>A0A4R0MMR3_9SPHI</name>
<sequence length="327" mass="36603">MKLYKYYALGLLSLMVLIIACKKLPDGFLSDGIRYEEDPVTIPQGRALNSTALNVDGSTQPMKIKVVHFYDKATGKIVDEMFFKTYKIKVWTGIYDPTTDVTEALIAKKQKDSLVNPIHINDASGQVQANYTSSNIPVGNYTFDLEISNPAGKKVYPKIGNFNVTPSVAYELPGTPYNQLRRVGNEAQSQNIGVPTVTIVRTPSTELKVILRMLDKNGVAFNPLAGEIVTRPLAGLTTGALQTMKDYAIKTVMFNDRMEFTFGTVPFPLVSLGNGFNYYYRIPTQFVKFDNPTLGLDQWSSNPRFVFQSFQDGIYNIDLKFPDMSHR</sequence>
<comment type="caution">
    <text evidence="1">The sequence shown here is derived from an EMBL/GenBank/DDBJ whole genome shotgun (WGS) entry which is preliminary data.</text>
</comment>